<dbReference type="PIRSF" id="PIRSF006060">
    <property type="entry name" value="AA_transporter"/>
    <property type="match status" value="1"/>
</dbReference>
<feature type="transmembrane region" description="Helical" evidence="6">
    <location>
        <begin position="380"/>
        <end position="401"/>
    </location>
</feature>
<dbReference type="GO" id="GO:0022857">
    <property type="term" value="F:transmembrane transporter activity"/>
    <property type="evidence" value="ECO:0007669"/>
    <property type="project" value="InterPro"/>
</dbReference>
<gene>
    <name evidence="7" type="ORF">APE01nite_10390</name>
</gene>
<evidence type="ECO:0000256" key="2">
    <source>
        <dbReference type="ARBA" id="ARBA00022448"/>
    </source>
</evidence>
<reference evidence="7 8" key="1">
    <citation type="submission" date="2019-06" db="EMBL/GenBank/DDBJ databases">
        <title>Whole genome shotgun sequence of Acetobacter peroxydans NBRC 13755.</title>
        <authorList>
            <person name="Hosoyama A."/>
            <person name="Uohara A."/>
            <person name="Ohji S."/>
            <person name="Ichikawa N."/>
        </authorList>
    </citation>
    <scope>NUCLEOTIDE SEQUENCE [LARGE SCALE GENOMIC DNA]</scope>
    <source>
        <strain evidence="7 8">NBRC 13755</strain>
    </source>
</reference>
<dbReference type="Pfam" id="PF13520">
    <property type="entry name" value="AA_permease_2"/>
    <property type="match status" value="1"/>
</dbReference>
<keyword evidence="5 6" id="KW-0472">Membrane</keyword>
<keyword evidence="2" id="KW-0813">Transport</keyword>
<dbReference type="AlphaFoldDB" id="A0A4Y3TTT0"/>
<dbReference type="Proteomes" id="UP000317730">
    <property type="component" value="Unassembled WGS sequence"/>
</dbReference>
<feature type="transmembrane region" description="Helical" evidence="6">
    <location>
        <begin position="354"/>
        <end position="374"/>
    </location>
</feature>
<feature type="transmembrane region" description="Helical" evidence="6">
    <location>
        <begin position="452"/>
        <end position="471"/>
    </location>
</feature>
<dbReference type="PANTHER" id="PTHR45649:SF26">
    <property type="entry name" value="OS04G0435100 PROTEIN"/>
    <property type="match status" value="1"/>
</dbReference>
<dbReference type="EMBL" id="BJMV01000004">
    <property type="protein sequence ID" value="GEB85242.1"/>
    <property type="molecule type" value="Genomic_DNA"/>
</dbReference>
<evidence type="ECO:0000256" key="1">
    <source>
        <dbReference type="ARBA" id="ARBA00004141"/>
    </source>
</evidence>
<feature type="transmembrane region" description="Helical" evidence="6">
    <location>
        <begin position="213"/>
        <end position="234"/>
    </location>
</feature>
<comment type="caution">
    <text evidence="7">The sequence shown here is derived from an EMBL/GenBank/DDBJ whole genome shotgun (WGS) entry which is preliminary data.</text>
</comment>
<feature type="transmembrane region" description="Helical" evidence="6">
    <location>
        <begin position="141"/>
        <end position="163"/>
    </location>
</feature>
<feature type="transmembrane region" description="Helical" evidence="6">
    <location>
        <begin position="63"/>
        <end position="89"/>
    </location>
</feature>
<evidence type="ECO:0000256" key="3">
    <source>
        <dbReference type="ARBA" id="ARBA00022692"/>
    </source>
</evidence>
<protein>
    <submittedName>
        <fullName evidence="7">Amino acid permease</fullName>
    </submittedName>
</protein>
<sequence length="493" mass="51945">MDHAPAPATDDAASLAALGVRSDFDRSMSMIENFALGFTYLSPVVGVYTLFDTSLQAGGGPMIWSYVLAGIGQFLVALVFGEVVAQFPISGGLYPWARRLVGRKWSWVTAWVYVWALFTTIAAVATGAAPFLALLTGGSSAPGLTTGIALALIALSTLCNLAGTKLLARVAMFGFICELVGALFVGGYLLAFHRVNTLGSLLDPMNAAPTNGSYLPAFLAASLLGLFSCYGFEACGDVAEEIPDPGRQIPKAMRMTIYIGVGASIFACAALLLAVPDIPAVISGKSPNALSDVLMNAFGPMGTKGVAAIVMVSFMSCVLSLQAAVSRLIYSFARDGMIAGATSLSRVSTRHVPFNALYLSGLVPGAIVLLGLFAQDALTTIVSFAVVGIYVAFQMVVAGALHARLRGWHPSGPFTLGRWGFAINIAALAYGVLAIANILWPRMPDAPWYINYSMWIGLALVVVTALAYLALGRPHLRGNARHADAWLIAPRRR</sequence>
<dbReference type="Gene3D" id="1.20.1740.10">
    <property type="entry name" value="Amino acid/polyamine transporter I"/>
    <property type="match status" value="1"/>
</dbReference>
<evidence type="ECO:0000256" key="5">
    <source>
        <dbReference type="ARBA" id="ARBA00023136"/>
    </source>
</evidence>
<keyword evidence="8" id="KW-1185">Reference proteome</keyword>
<organism evidence="7 8">
    <name type="scientific">Acetobacter peroxydans</name>
    <dbReference type="NCBI Taxonomy" id="104098"/>
    <lineage>
        <taxon>Bacteria</taxon>
        <taxon>Pseudomonadati</taxon>
        <taxon>Pseudomonadota</taxon>
        <taxon>Alphaproteobacteria</taxon>
        <taxon>Acetobacterales</taxon>
        <taxon>Acetobacteraceae</taxon>
        <taxon>Acetobacter</taxon>
    </lineage>
</organism>
<feature type="transmembrane region" description="Helical" evidence="6">
    <location>
        <begin position="110"/>
        <end position="135"/>
    </location>
</feature>
<keyword evidence="3 6" id="KW-0812">Transmembrane</keyword>
<dbReference type="OrthoDB" id="8274074at2"/>
<proteinExistence type="predicted"/>
<dbReference type="PANTHER" id="PTHR45649">
    <property type="entry name" value="AMINO-ACID PERMEASE BAT1"/>
    <property type="match status" value="1"/>
</dbReference>
<feature type="transmembrane region" description="Helical" evidence="6">
    <location>
        <begin position="170"/>
        <end position="193"/>
    </location>
</feature>
<evidence type="ECO:0000256" key="4">
    <source>
        <dbReference type="ARBA" id="ARBA00022989"/>
    </source>
</evidence>
<dbReference type="GO" id="GO:0016020">
    <property type="term" value="C:membrane"/>
    <property type="evidence" value="ECO:0007669"/>
    <property type="project" value="UniProtKB-SubCell"/>
</dbReference>
<evidence type="ECO:0000256" key="6">
    <source>
        <dbReference type="SAM" id="Phobius"/>
    </source>
</evidence>
<evidence type="ECO:0000313" key="7">
    <source>
        <dbReference type="EMBL" id="GEB85242.1"/>
    </source>
</evidence>
<feature type="transmembrane region" description="Helical" evidence="6">
    <location>
        <begin position="31"/>
        <end position="51"/>
    </location>
</feature>
<dbReference type="InterPro" id="IPR002293">
    <property type="entry name" value="AA/rel_permease1"/>
</dbReference>
<comment type="subcellular location">
    <subcellularLocation>
        <location evidence="1">Membrane</location>
        <topology evidence="1">Multi-pass membrane protein</topology>
    </subcellularLocation>
</comment>
<name>A0A4Y3TTT0_9PROT</name>
<feature type="transmembrane region" description="Helical" evidence="6">
    <location>
        <begin position="421"/>
        <end position="440"/>
    </location>
</feature>
<evidence type="ECO:0000313" key="8">
    <source>
        <dbReference type="Proteomes" id="UP000317730"/>
    </source>
</evidence>
<dbReference type="RefSeq" id="WP_141375300.1">
    <property type="nucleotide sequence ID" value="NZ_BAPL01000023.1"/>
</dbReference>
<feature type="transmembrane region" description="Helical" evidence="6">
    <location>
        <begin position="305"/>
        <end position="333"/>
    </location>
</feature>
<keyword evidence="4 6" id="KW-1133">Transmembrane helix</keyword>
<accession>A0A4Y3TTT0</accession>
<feature type="transmembrane region" description="Helical" evidence="6">
    <location>
        <begin position="255"/>
        <end position="275"/>
    </location>
</feature>